<dbReference type="AlphaFoldDB" id="A0A6V7HDD0"/>
<organism evidence="2 3">
    <name type="scientific">Heterotrigona itama</name>
    <dbReference type="NCBI Taxonomy" id="395501"/>
    <lineage>
        <taxon>Eukaryota</taxon>
        <taxon>Metazoa</taxon>
        <taxon>Ecdysozoa</taxon>
        <taxon>Arthropoda</taxon>
        <taxon>Hexapoda</taxon>
        <taxon>Insecta</taxon>
        <taxon>Pterygota</taxon>
        <taxon>Neoptera</taxon>
        <taxon>Endopterygota</taxon>
        <taxon>Hymenoptera</taxon>
        <taxon>Apocrita</taxon>
        <taxon>Aculeata</taxon>
        <taxon>Apoidea</taxon>
        <taxon>Anthophila</taxon>
        <taxon>Apidae</taxon>
        <taxon>Heterotrigona</taxon>
    </lineage>
</organism>
<sequence length="94" mass="11149">MARKYSVKSKCNIWPVYVFFNILDLAGINVWILYRETTGMKISRQRFLLQLTDELVTEYHEFLEEGKENLQQETSSSPSNILQSRRKCQIRLCT</sequence>
<gene>
    <name evidence="2" type="ORF">MHI_LOCUS800989</name>
</gene>
<protein>
    <recommendedName>
        <fullName evidence="4">PiggyBac transposable element-derived protein domain-containing protein</fullName>
    </recommendedName>
</protein>
<keyword evidence="1" id="KW-0472">Membrane</keyword>
<keyword evidence="3" id="KW-1185">Reference proteome</keyword>
<keyword evidence="1" id="KW-1133">Transmembrane helix</keyword>
<dbReference type="Proteomes" id="UP000752696">
    <property type="component" value="Unassembled WGS sequence"/>
</dbReference>
<evidence type="ECO:0000313" key="3">
    <source>
        <dbReference type="Proteomes" id="UP000752696"/>
    </source>
</evidence>
<evidence type="ECO:0000256" key="1">
    <source>
        <dbReference type="SAM" id="Phobius"/>
    </source>
</evidence>
<evidence type="ECO:0000313" key="2">
    <source>
        <dbReference type="EMBL" id="CAD1478497.1"/>
    </source>
</evidence>
<comment type="caution">
    <text evidence="2">The sequence shown here is derived from an EMBL/GenBank/DDBJ whole genome shotgun (WGS) entry which is preliminary data.</text>
</comment>
<evidence type="ECO:0008006" key="4">
    <source>
        <dbReference type="Google" id="ProtNLM"/>
    </source>
</evidence>
<reference evidence="2" key="1">
    <citation type="submission" date="2020-07" db="EMBL/GenBank/DDBJ databases">
        <authorList>
            <person name="Nazaruddin N."/>
        </authorList>
    </citation>
    <scope>NUCLEOTIDE SEQUENCE</scope>
</reference>
<accession>A0A6V7HDD0</accession>
<proteinExistence type="predicted"/>
<feature type="non-terminal residue" evidence="2">
    <location>
        <position position="94"/>
    </location>
</feature>
<feature type="transmembrane region" description="Helical" evidence="1">
    <location>
        <begin position="12"/>
        <end position="34"/>
    </location>
</feature>
<dbReference type="OrthoDB" id="7611382at2759"/>
<name>A0A6V7HDD0_9HYME</name>
<keyword evidence="1" id="KW-0812">Transmembrane</keyword>
<dbReference type="EMBL" id="CAJDYZ010010808">
    <property type="protein sequence ID" value="CAD1478497.1"/>
    <property type="molecule type" value="Genomic_DNA"/>
</dbReference>